<sequence length="271" mass="30778">MANRKGTAVKPVERPACPTKMRYPSSGTNKEFSDEELLASLIASLTDALADAKRICDNSSSEIATFRRTRALVASISSALSEDPVVKQLDLEEHEQSIDGVMRELLRSCQYDWHDGWEQQAEYMYEICQEIAEWLRDIWSVLETGEDLCDVQACIAYCTETVRSISKADSRAGFNHQETDICIMNEADEVIYEASQHIGQTLTWFYKELLVMDAAQGNGWLTSTILADLKEFDKVQGVFKLLQEPEEHWTPEMRAAAEDLIRKEQNVPRGR</sequence>
<dbReference type="Proteomes" id="UP000824881">
    <property type="component" value="Unassembled WGS sequence"/>
</dbReference>
<proteinExistence type="predicted"/>
<protein>
    <submittedName>
        <fullName evidence="1">Uncharacterized protein</fullName>
    </submittedName>
</protein>
<gene>
    <name evidence="1" type="ORF">CCMSSC00406_0010105</name>
</gene>
<keyword evidence="2" id="KW-1185">Reference proteome</keyword>
<accession>A0ACB7IJ76</accession>
<organism evidence="1 2">
    <name type="scientific">Pleurotus cornucopiae</name>
    <name type="common">Cornucopia mushroom</name>
    <dbReference type="NCBI Taxonomy" id="5321"/>
    <lineage>
        <taxon>Eukaryota</taxon>
        <taxon>Fungi</taxon>
        <taxon>Dikarya</taxon>
        <taxon>Basidiomycota</taxon>
        <taxon>Agaricomycotina</taxon>
        <taxon>Agaricomycetes</taxon>
        <taxon>Agaricomycetidae</taxon>
        <taxon>Agaricales</taxon>
        <taxon>Pleurotineae</taxon>
        <taxon>Pleurotaceae</taxon>
        <taxon>Pleurotus</taxon>
    </lineage>
</organism>
<name>A0ACB7IJ76_PLECO</name>
<comment type="caution">
    <text evidence="1">The sequence shown here is derived from an EMBL/GenBank/DDBJ whole genome shotgun (WGS) entry which is preliminary data.</text>
</comment>
<dbReference type="EMBL" id="WQMT02000011">
    <property type="protein sequence ID" value="KAG9217588.1"/>
    <property type="molecule type" value="Genomic_DNA"/>
</dbReference>
<evidence type="ECO:0000313" key="1">
    <source>
        <dbReference type="EMBL" id="KAG9217588.1"/>
    </source>
</evidence>
<reference evidence="1 2" key="1">
    <citation type="journal article" date="2021" name="Appl. Environ. Microbiol.">
        <title>Genetic linkage and physical mapping for an oyster mushroom Pleurotus cornucopiae and QTL analysis for the trait cap color.</title>
        <authorList>
            <person name="Zhang Y."/>
            <person name="Gao W."/>
            <person name="Sonnenberg A."/>
            <person name="Chen Q."/>
            <person name="Zhang J."/>
            <person name="Huang C."/>
        </authorList>
    </citation>
    <scope>NUCLEOTIDE SEQUENCE [LARGE SCALE GENOMIC DNA]</scope>
    <source>
        <strain evidence="1">CCMSSC00406</strain>
    </source>
</reference>
<evidence type="ECO:0000313" key="2">
    <source>
        <dbReference type="Proteomes" id="UP000824881"/>
    </source>
</evidence>